<organism evidence="1 2">
    <name type="scientific">Pigmentiphaga daeguensis</name>
    <dbReference type="NCBI Taxonomy" id="414049"/>
    <lineage>
        <taxon>Bacteria</taxon>
        <taxon>Pseudomonadati</taxon>
        <taxon>Pseudomonadota</taxon>
        <taxon>Betaproteobacteria</taxon>
        <taxon>Burkholderiales</taxon>
        <taxon>Alcaligenaceae</taxon>
        <taxon>Pigmentiphaga</taxon>
    </lineage>
</organism>
<dbReference type="NCBIfam" id="TIGR01560">
    <property type="entry name" value="put_DNA_pack"/>
    <property type="match status" value="1"/>
</dbReference>
<evidence type="ECO:0000313" key="2">
    <source>
        <dbReference type="Proteomes" id="UP001501706"/>
    </source>
</evidence>
<reference evidence="2" key="1">
    <citation type="journal article" date="2019" name="Int. J. Syst. Evol. Microbiol.">
        <title>The Global Catalogue of Microorganisms (GCM) 10K type strain sequencing project: providing services to taxonomists for standard genome sequencing and annotation.</title>
        <authorList>
            <consortium name="The Broad Institute Genomics Platform"/>
            <consortium name="The Broad Institute Genome Sequencing Center for Infectious Disease"/>
            <person name="Wu L."/>
            <person name="Ma J."/>
        </authorList>
    </citation>
    <scope>NUCLEOTIDE SEQUENCE [LARGE SCALE GENOMIC DNA]</scope>
    <source>
        <strain evidence="2">JCM 14330</strain>
    </source>
</reference>
<evidence type="ECO:0000313" key="1">
    <source>
        <dbReference type="EMBL" id="GAA0493703.1"/>
    </source>
</evidence>
<sequence>MARTVTTPPVAEPVTLERARRHLKVDHTVEDDDIKDWIVTARQHIERITEHAVMAQVWTETVAQMPARLELRGGNVRSVLAVRYRDENGESQTIPASSYEIDRSTKPPRLVTADGRPWPAARRYEIDYEVGYPSAEEVPRPLVSAILLVLADLYENRGTKIVGVSVVENPAVDDLIFDFRRVRP</sequence>
<dbReference type="InterPro" id="IPR006450">
    <property type="entry name" value="Phage_HK97_gp6-like"/>
</dbReference>
<dbReference type="CDD" id="cd08054">
    <property type="entry name" value="gp6"/>
    <property type="match status" value="1"/>
</dbReference>
<dbReference type="RefSeq" id="WP_343927159.1">
    <property type="nucleotide sequence ID" value="NZ_BAAAEN010000002.1"/>
</dbReference>
<comment type="caution">
    <text evidence="1">The sequence shown here is derived from an EMBL/GenBank/DDBJ whole genome shotgun (WGS) entry which is preliminary data.</text>
</comment>
<dbReference type="Proteomes" id="UP001501706">
    <property type="component" value="Unassembled WGS sequence"/>
</dbReference>
<dbReference type="NCBIfam" id="TIGR02215">
    <property type="entry name" value="phage_chp_gp8"/>
    <property type="match status" value="1"/>
</dbReference>
<dbReference type="InterPro" id="IPR011738">
    <property type="entry name" value="Phage_CHP"/>
</dbReference>
<accession>A0ABP3L9X1</accession>
<proteinExistence type="predicted"/>
<dbReference type="EMBL" id="BAAAEN010000002">
    <property type="protein sequence ID" value="GAA0493703.1"/>
    <property type="molecule type" value="Genomic_DNA"/>
</dbReference>
<protein>
    <recommendedName>
        <fullName evidence="3">PhiE125 gp8 family phage protein</fullName>
    </recommendedName>
</protein>
<gene>
    <name evidence="1" type="ORF">GCM10009097_06980</name>
</gene>
<dbReference type="Gene3D" id="1.10.3230.30">
    <property type="entry name" value="Phage gp6-like head-tail connector protein"/>
    <property type="match status" value="1"/>
</dbReference>
<evidence type="ECO:0008006" key="3">
    <source>
        <dbReference type="Google" id="ProtNLM"/>
    </source>
</evidence>
<keyword evidence="2" id="KW-1185">Reference proteome</keyword>
<name>A0ABP3L9X1_9BURK</name>